<evidence type="ECO:0000313" key="3">
    <source>
        <dbReference type="EnsemblMetazoa" id="XP_019770477.1"/>
    </source>
</evidence>
<accession>N6TY54</accession>
<keyword evidence="1" id="KW-1133">Transmembrane helix</keyword>
<reference evidence="3" key="2">
    <citation type="submission" date="2024-08" db="UniProtKB">
        <authorList>
            <consortium name="EnsemblMetazoa"/>
        </authorList>
    </citation>
    <scope>IDENTIFICATION</scope>
</reference>
<keyword evidence="1" id="KW-0472">Membrane</keyword>
<name>N6TY54_DENPD</name>
<keyword evidence="4" id="KW-1185">Reference proteome</keyword>
<gene>
    <name evidence="3" type="primary">109544616</name>
    <name evidence="2" type="ORF">YQE_12145</name>
</gene>
<dbReference type="EnsemblMetazoa" id="XM_019914918.1">
    <property type="protein sequence ID" value="XP_019770477.1"/>
    <property type="gene ID" value="LOC109544616"/>
</dbReference>
<protein>
    <submittedName>
        <fullName evidence="2 3">Uncharacterized protein</fullName>
    </submittedName>
</protein>
<reference evidence="2 4" key="1">
    <citation type="journal article" date="2013" name="Genome Biol.">
        <title>Draft genome of the mountain pine beetle, Dendroctonus ponderosae Hopkins, a major forest pest.</title>
        <authorList>
            <person name="Keeling C.I."/>
            <person name="Yuen M.M."/>
            <person name="Liao N.Y."/>
            <person name="Docking T.R."/>
            <person name="Chan S.K."/>
            <person name="Taylor G.A."/>
            <person name="Palmquist D.L."/>
            <person name="Jackman S.D."/>
            <person name="Nguyen A."/>
            <person name="Li M."/>
            <person name="Henderson H."/>
            <person name="Janes J.K."/>
            <person name="Zhao Y."/>
            <person name="Pandoh P."/>
            <person name="Moore R."/>
            <person name="Sperling F.A."/>
            <person name="Huber D.P."/>
            <person name="Birol I."/>
            <person name="Jones S.J."/>
            <person name="Bohlmann J."/>
        </authorList>
    </citation>
    <scope>NUCLEOTIDE SEQUENCE</scope>
</reference>
<dbReference type="Proteomes" id="UP000019118">
    <property type="component" value="Unassembled WGS sequence"/>
</dbReference>
<sequence>MSSSTVALNGTYTAEDTAFQATPSKFQEPKPPILLVASMWLFQSIFSACKMEITGNIQGVSISFNMQDVVLIVFTAWMLHKGLSTRNIAFIFPWVVVTLYGLYFNHYKSLRRMMLILKTVRQTTGLPWLALFLTSIGLGLRVILILRTLQLSANLWYRRKLEKELYETLN</sequence>
<dbReference type="AlphaFoldDB" id="N6TY54"/>
<evidence type="ECO:0000313" key="2">
    <source>
        <dbReference type="EMBL" id="ENN71217.1"/>
    </source>
</evidence>
<dbReference type="OMA" id="IFSACKM"/>
<feature type="transmembrane region" description="Helical" evidence="1">
    <location>
        <begin position="125"/>
        <end position="146"/>
    </location>
</feature>
<dbReference type="OrthoDB" id="6707744at2759"/>
<dbReference type="KEGG" id="dpa:109544616"/>
<evidence type="ECO:0000313" key="4">
    <source>
        <dbReference type="Proteomes" id="UP000019118"/>
    </source>
</evidence>
<organism evidence="2">
    <name type="scientific">Dendroctonus ponderosae</name>
    <name type="common">Mountain pine beetle</name>
    <dbReference type="NCBI Taxonomy" id="77166"/>
    <lineage>
        <taxon>Eukaryota</taxon>
        <taxon>Metazoa</taxon>
        <taxon>Ecdysozoa</taxon>
        <taxon>Arthropoda</taxon>
        <taxon>Hexapoda</taxon>
        <taxon>Insecta</taxon>
        <taxon>Pterygota</taxon>
        <taxon>Neoptera</taxon>
        <taxon>Endopterygota</taxon>
        <taxon>Coleoptera</taxon>
        <taxon>Polyphaga</taxon>
        <taxon>Cucujiformia</taxon>
        <taxon>Curculionidae</taxon>
        <taxon>Scolytinae</taxon>
        <taxon>Dendroctonus</taxon>
    </lineage>
</organism>
<dbReference type="EMBL" id="KB741277">
    <property type="protein sequence ID" value="ENN71217.1"/>
    <property type="molecule type" value="Genomic_DNA"/>
</dbReference>
<keyword evidence="1" id="KW-0812">Transmembrane</keyword>
<feature type="non-terminal residue" evidence="2">
    <location>
        <position position="1"/>
    </location>
</feature>
<evidence type="ECO:0000256" key="1">
    <source>
        <dbReference type="SAM" id="Phobius"/>
    </source>
</evidence>
<feature type="transmembrane region" description="Helical" evidence="1">
    <location>
        <begin position="85"/>
        <end position="104"/>
    </location>
</feature>
<dbReference type="HOGENOM" id="CLU_1572238_0_0_1"/>
<proteinExistence type="predicted"/>